<dbReference type="Gene3D" id="1.10.10.10">
    <property type="entry name" value="Winged helix-like DNA-binding domain superfamily/Winged helix DNA-binding domain"/>
    <property type="match status" value="2"/>
</dbReference>
<dbReference type="InterPro" id="IPR036390">
    <property type="entry name" value="WH_DNA-bd_sf"/>
</dbReference>
<dbReference type="SUPFAM" id="SSF46894">
    <property type="entry name" value="C-terminal effector domain of the bipartite response regulators"/>
    <property type="match status" value="1"/>
</dbReference>
<evidence type="ECO:0000256" key="1">
    <source>
        <dbReference type="SAM" id="Coils"/>
    </source>
</evidence>
<keyword evidence="1" id="KW-0175">Coiled coil</keyword>
<proteinExistence type="predicted"/>
<dbReference type="PANTHER" id="PTHR34293:SF1">
    <property type="entry name" value="HTH-TYPE TRANSCRIPTIONAL REGULATOR TRMBL2"/>
    <property type="match status" value="1"/>
</dbReference>
<feature type="domain" description="HTH luxR-type" evidence="2">
    <location>
        <begin position="264"/>
        <end position="327"/>
    </location>
</feature>
<dbReference type="PROSITE" id="PS50043">
    <property type="entry name" value="HTH_LUXR_2"/>
    <property type="match status" value="1"/>
</dbReference>
<organism evidence="3 4">
    <name type="scientific">Streptomyces coacervatus</name>
    <dbReference type="NCBI Taxonomy" id="647381"/>
    <lineage>
        <taxon>Bacteria</taxon>
        <taxon>Bacillati</taxon>
        <taxon>Actinomycetota</taxon>
        <taxon>Actinomycetes</taxon>
        <taxon>Kitasatosporales</taxon>
        <taxon>Streptomycetaceae</taxon>
        <taxon>Streptomyces</taxon>
    </lineage>
</organism>
<dbReference type="SUPFAM" id="SSF46785">
    <property type="entry name" value="Winged helix' DNA-binding domain"/>
    <property type="match status" value="1"/>
</dbReference>
<dbReference type="InterPro" id="IPR016032">
    <property type="entry name" value="Sig_transdc_resp-reg_C-effctor"/>
</dbReference>
<feature type="coiled-coil region" evidence="1">
    <location>
        <begin position="74"/>
        <end position="101"/>
    </location>
</feature>
<dbReference type="CDD" id="cd06170">
    <property type="entry name" value="LuxR_C_like"/>
    <property type="match status" value="1"/>
</dbReference>
<sequence>MLEAVGFDRATHDVYRAMLLHPSWTFEDITRHTSLTSDQVRAALDRLTELSLLHEATDHRFVPVSPEVGLSPRLQRLEAELDEQRARLSRDRAALAALTSEYAARAALIGDGGVERLTGDEAVRARVTELVNNARTEVCALAPAAAAASDEWLDERQSVALSLLRRGVRTRTVHLDSVRNNATAVDRAAWLASLGGEARTMPTLPMHLTLCDRSAAVMPVDPDDQAHGVLLIRHPSLVRALEELFLMVWERASPLGGASVTVTPPDGLPAERDLTLLRLLEAGLTDEGISRKMGVSLRTVRRNMSDLFKRLGAQSRFQAGAEAVRRGWL</sequence>
<evidence type="ECO:0000313" key="4">
    <source>
        <dbReference type="Proteomes" id="UP001501009"/>
    </source>
</evidence>
<dbReference type="Pfam" id="PF00196">
    <property type="entry name" value="GerE"/>
    <property type="match status" value="1"/>
</dbReference>
<dbReference type="SMART" id="SM00421">
    <property type="entry name" value="HTH_LUXR"/>
    <property type="match status" value="1"/>
</dbReference>
<dbReference type="Proteomes" id="UP001501009">
    <property type="component" value="Unassembled WGS sequence"/>
</dbReference>
<reference evidence="4" key="1">
    <citation type="journal article" date="2019" name="Int. J. Syst. Evol. Microbiol.">
        <title>The Global Catalogue of Microorganisms (GCM) 10K type strain sequencing project: providing services to taxonomists for standard genome sequencing and annotation.</title>
        <authorList>
            <consortium name="The Broad Institute Genomics Platform"/>
            <consortium name="The Broad Institute Genome Sequencing Center for Infectious Disease"/>
            <person name="Wu L."/>
            <person name="Ma J."/>
        </authorList>
    </citation>
    <scope>NUCLEOTIDE SEQUENCE [LARGE SCALE GENOMIC DNA]</scope>
    <source>
        <strain evidence="4">JCM 17138</strain>
    </source>
</reference>
<evidence type="ECO:0000259" key="2">
    <source>
        <dbReference type="PROSITE" id="PS50043"/>
    </source>
</evidence>
<dbReference type="InterPro" id="IPR036388">
    <property type="entry name" value="WH-like_DNA-bd_sf"/>
</dbReference>
<comment type="caution">
    <text evidence="3">The sequence shown here is derived from an EMBL/GenBank/DDBJ whole genome shotgun (WGS) entry which is preliminary data.</text>
</comment>
<dbReference type="PANTHER" id="PTHR34293">
    <property type="entry name" value="HTH-TYPE TRANSCRIPTIONAL REGULATOR TRMBL2"/>
    <property type="match status" value="1"/>
</dbReference>
<dbReference type="EMBL" id="BAABDE010000024">
    <property type="protein sequence ID" value="GAA3820527.1"/>
    <property type="molecule type" value="Genomic_DNA"/>
</dbReference>
<evidence type="ECO:0000313" key="3">
    <source>
        <dbReference type="EMBL" id="GAA3820527.1"/>
    </source>
</evidence>
<gene>
    <name evidence="3" type="ORF">GCM10022403_062430</name>
</gene>
<dbReference type="InterPro" id="IPR051797">
    <property type="entry name" value="TrmB-like"/>
</dbReference>
<keyword evidence="4" id="KW-1185">Reference proteome</keyword>
<accession>A0ABP7IKJ2</accession>
<name>A0ABP7IKJ2_9ACTN</name>
<dbReference type="InterPro" id="IPR000792">
    <property type="entry name" value="Tscrpt_reg_LuxR_C"/>
</dbReference>
<dbReference type="RefSeq" id="WP_275781214.1">
    <property type="nucleotide sequence ID" value="NZ_BAABDE010000024.1"/>
</dbReference>
<protein>
    <submittedName>
        <fullName evidence="3">Helix-turn-helix domain-containing protein</fullName>
    </submittedName>
</protein>